<evidence type="ECO:0000256" key="4">
    <source>
        <dbReference type="SAM" id="MobiDB-lite"/>
    </source>
</evidence>
<evidence type="ECO:0000256" key="1">
    <source>
        <dbReference type="ARBA" id="ARBA00022729"/>
    </source>
</evidence>
<dbReference type="GO" id="GO:0006397">
    <property type="term" value="P:mRNA processing"/>
    <property type="evidence" value="ECO:0007669"/>
    <property type="project" value="InterPro"/>
</dbReference>
<feature type="domain" description="KEN" evidence="7">
    <location>
        <begin position="906"/>
        <end position="1040"/>
    </location>
</feature>
<reference evidence="8 9" key="1">
    <citation type="submission" date="2019-07" db="EMBL/GenBank/DDBJ databases">
        <authorList>
            <person name="Jastrzebski P J."/>
            <person name="Paukszto L."/>
            <person name="Jastrzebski P J."/>
        </authorList>
    </citation>
    <scope>NUCLEOTIDE SEQUENCE [LARGE SCALE GENOMIC DNA]</scope>
    <source>
        <strain evidence="8 9">WMS-il1</strain>
    </source>
</reference>
<evidence type="ECO:0000313" key="8">
    <source>
        <dbReference type="EMBL" id="VUZ52443.1"/>
    </source>
</evidence>
<dbReference type="Gene3D" id="1.10.510.10">
    <property type="entry name" value="Transferase(Phosphotransferase) domain 1"/>
    <property type="match status" value="1"/>
</dbReference>
<dbReference type="SUPFAM" id="SSF56112">
    <property type="entry name" value="Protein kinase-like (PK-like)"/>
    <property type="match status" value="1"/>
</dbReference>
<dbReference type="GO" id="GO:0030968">
    <property type="term" value="P:endoplasmic reticulum unfolded protein response"/>
    <property type="evidence" value="ECO:0007669"/>
    <property type="project" value="InterPro"/>
</dbReference>
<dbReference type="InterPro" id="IPR000719">
    <property type="entry name" value="Prot_kinase_dom"/>
</dbReference>
<dbReference type="Pfam" id="PF00069">
    <property type="entry name" value="Pkinase"/>
    <property type="match status" value="1"/>
</dbReference>
<dbReference type="GO" id="GO:0004674">
    <property type="term" value="F:protein serine/threonine kinase activity"/>
    <property type="evidence" value="ECO:0007669"/>
    <property type="project" value="InterPro"/>
</dbReference>
<evidence type="ECO:0000313" key="9">
    <source>
        <dbReference type="Proteomes" id="UP000321570"/>
    </source>
</evidence>
<dbReference type="PANTHER" id="PTHR13954:SF6">
    <property type="entry name" value="NON-SPECIFIC SERINE_THREONINE PROTEIN KINASE"/>
    <property type="match status" value="1"/>
</dbReference>
<gene>
    <name evidence="8" type="ORF">WMSIL1_LOCUS10949</name>
</gene>
<dbReference type="GO" id="GO:0004521">
    <property type="term" value="F:RNA endonuclease activity"/>
    <property type="evidence" value="ECO:0007669"/>
    <property type="project" value="InterPro"/>
</dbReference>
<feature type="compositionally biased region" description="Basic and acidic residues" evidence="4">
    <location>
        <begin position="765"/>
        <end position="775"/>
    </location>
</feature>
<feature type="region of interest" description="Disordered" evidence="4">
    <location>
        <begin position="730"/>
        <end position="775"/>
    </location>
</feature>
<feature type="compositionally biased region" description="Polar residues" evidence="4">
    <location>
        <begin position="749"/>
        <end position="758"/>
    </location>
</feature>
<feature type="domain" description="Protein kinase" evidence="6">
    <location>
        <begin position="496"/>
        <end position="866"/>
    </location>
</feature>
<keyword evidence="1 5" id="KW-0732">Signal</keyword>
<keyword evidence="2" id="KW-0547">Nucleotide-binding</keyword>
<keyword evidence="3" id="KW-0067">ATP-binding</keyword>
<dbReference type="GO" id="GO:0005524">
    <property type="term" value="F:ATP binding"/>
    <property type="evidence" value="ECO:0007669"/>
    <property type="project" value="UniProtKB-KW"/>
</dbReference>
<feature type="compositionally biased region" description="Basic residues" evidence="4">
    <location>
        <begin position="1175"/>
        <end position="1185"/>
    </location>
</feature>
<accession>A0A564Z0F6</accession>
<dbReference type="InterPro" id="IPR008271">
    <property type="entry name" value="Ser/Thr_kinase_AS"/>
</dbReference>
<dbReference type="Pfam" id="PF06479">
    <property type="entry name" value="Ribonuc_2-5A"/>
    <property type="match status" value="1"/>
</dbReference>
<feature type="compositionally biased region" description="Basic and acidic residues" evidence="4">
    <location>
        <begin position="1111"/>
        <end position="1128"/>
    </location>
</feature>
<dbReference type="EMBL" id="CABIJS010000499">
    <property type="protein sequence ID" value="VUZ52443.1"/>
    <property type="molecule type" value="Genomic_DNA"/>
</dbReference>
<feature type="region of interest" description="Disordered" evidence="4">
    <location>
        <begin position="890"/>
        <end position="924"/>
    </location>
</feature>
<evidence type="ECO:0000256" key="3">
    <source>
        <dbReference type="ARBA" id="ARBA00022840"/>
    </source>
</evidence>
<evidence type="ECO:0000256" key="2">
    <source>
        <dbReference type="ARBA" id="ARBA00022741"/>
    </source>
</evidence>
<dbReference type="Proteomes" id="UP000321570">
    <property type="component" value="Unassembled WGS sequence"/>
</dbReference>
<feature type="signal peptide" evidence="5">
    <location>
        <begin position="1"/>
        <end position="19"/>
    </location>
</feature>
<dbReference type="PANTHER" id="PTHR13954">
    <property type="entry name" value="IRE1-RELATED"/>
    <property type="match status" value="1"/>
</dbReference>
<dbReference type="SMART" id="SM00220">
    <property type="entry name" value="S_TKc"/>
    <property type="match status" value="1"/>
</dbReference>
<dbReference type="PROSITE" id="PS51392">
    <property type="entry name" value="KEN"/>
    <property type="match status" value="1"/>
</dbReference>
<dbReference type="Gene3D" id="1.20.1440.180">
    <property type="entry name" value="KEN domain"/>
    <property type="match status" value="1"/>
</dbReference>
<keyword evidence="9" id="KW-1185">Reference proteome</keyword>
<dbReference type="PROSITE" id="PS00108">
    <property type="entry name" value="PROTEIN_KINASE_ST"/>
    <property type="match status" value="1"/>
</dbReference>
<feature type="compositionally biased region" description="Pro residues" evidence="4">
    <location>
        <begin position="732"/>
        <end position="745"/>
    </location>
</feature>
<feature type="chain" id="PRO_5022003035" evidence="5">
    <location>
        <begin position="20"/>
        <end position="1185"/>
    </location>
</feature>
<feature type="region of interest" description="Disordered" evidence="4">
    <location>
        <begin position="1105"/>
        <end position="1185"/>
    </location>
</feature>
<proteinExistence type="predicted"/>
<organism evidence="8 9">
    <name type="scientific">Hymenolepis diminuta</name>
    <name type="common">Rat tapeworm</name>
    <dbReference type="NCBI Taxonomy" id="6216"/>
    <lineage>
        <taxon>Eukaryota</taxon>
        <taxon>Metazoa</taxon>
        <taxon>Spiralia</taxon>
        <taxon>Lophotrochozoa</taxon>
        <taxon>Platyhelminthes</taxon>
        <taxon>Cestoda</taxon>
        <taxon>Eucestoda</taxon>
        <taxon>Cyclophyllidea</taxon>
        <taxon>Hymenolepididae</taxon>
        <taxon>Hymenolepis</taxon>
    </lineage>
</organism>
<dbReference type="PROSITE" id="PS50011">
    <property type="entry name" value="PROTEIN_KINASE_DOM"/>
    <property type="match status" value="1"/>
</dbReference>
<dbReference type="InterPro" id="IPR011009">
    <property type="entry name" value="Kinase-like_dom_sf"/>
</dbReference>
<name>A0A564Z0F6_HYMDI</name>
<evidence type="ECO:0000259" key="7">
    <source>
        <dbReference type="PROSITE" id="PS51392"/>
    </source>
</evidence>
<evidence type="ECO:0000259" key="6">
    <source>
        <dbReference type="PROSITE" id="PS50011"/>
    </source>
</evidence>
<sequence>MRLLTIFILTSLFVSTAFSSLSPENSLLIYTLDGKFTLVDKYKGTVRWTHDSQLTNDCTYSGSVILIPEIHGGHMYEYAGSEADEVLYLVNSTFDELFKRSPEILNKHKTKGYKIDQWIQLDFNTGMVIKNAQDVGPNSRLIDMGIVGYQYMLLGTGEFDPKINITFQRFPDHIEADLGTGNLRHVATLEPSVVTFDGDKFLWHLPLAAPVVDIFSIKAPKEKQEGRKWDDEGDLFSSQCSLTAYRLRRIAFATYALSLSESHVKPNSLQAELWEAKLSSGSEFRSSLYLGESPYLPLYIIHTLAEDSLPLRPLSRASGRLQLEYKHSQPCELTHCTLPAEQGHRKVFYPKSLIGLYHISADSPKVNENWSNHYTEPWGFTAPAYRQANRFEESYEATDPPDLPLLTTTVEPKVYSQGGLSWLSIAIGTVIVTVLTATATYYFFTPKQKEADSWNSNSPFLDPSFDNADETGWAGYSLKVAEELKGTPVAAEIVRFNVNSILGTGANGTLVYEGTYGEIPAAIKRVVRSPELEQSWQREHEILKKTQHVNLINCYWTGTTQNFHYLALQLCAKSLLDVMKPEGNEQPSSTARQSPLHRYGLKPIQCVEQLISAIEFLHSKSIVHRDIKPNNIFVLESSQLSTESNRLVLGDFGLSKSLQSDLFTNSICFDPDFANSKSSSKNQRTFGSLGWMAPEMCNSTSGSLTKSVDVFALGLVAYFIFTHGRHPFHYPSSPPPSRPSNPPPHLNSLDCNDNSAPPSLNPVATDDKPTNENTGKKLEESFHDAYSSLASLQTMQRAIIEKREPLLSDVVISIKSPPPSTVVEEGREQNLDELYSCLAKQFLYEALDFDPSTRCSINVLARSPLFWPAVTILSFYADVSNFMDESKLSKIQQGQGPYRRKPSQRANPQPHSPPPPQNPVGAEADPFKDTRQALINALDENRRHVFSSSWLQLMEPVILRDLNAARSYQDRSLSHLLRAIRNKRNHIWALPSEVREILGDNDEKMNVYWNSKFPCLLPVIYYLTRVHLIEVEHFRTFLPSPMTPQKATEFFEKHCHPVLPPLWQRLSTNVSSVVPGKDATEAPPPIAKQPVTTYVLTEKNEKEPYNYWQSEQRKRDRQANGFDSKPEILQDDISSMPPPSGEGPEDDEGDTTYIITEHVEGDNNGADDWLEVRSKNRRSRNPRRR</sequence>
<dbReference type="InterPro" id="IPR010513">
    <property type="entry name" value="KEN_dom"/>
</dbReference>
<evidence type="ECO:0000256" key="5">
    <source>
        <dbReference type="SAM" id="SignalP"/>
    </source>
</evidence>
<dbReference type="InterPro" id="IPR038357">
    <property type="entry name" value="KEN_sf"/>
</dbReference>
<dbReference type="InterPro" id="IPR045133">
    <property type="entry name" value="IRE1/2-like"/>
</dbReference>
<dbReference type="AlphaFoldDB" id="A0A564Z0F6"/>
<dbReference type="Gene3D" id="3.30.200.20">
    <property type="entry name" value="Phosphorylase Kinase, domain 1"/>
    <property type="match status" value="1"/>
</dbReference>
<protein>
    <submittedName>
        <fullName evidence="8">Uncharacterized protein</fullName>
    </submittedName>
</protein>